<sequence>MPGIELCQECKVPKTFSDGQEWMNNGDIVQRLNNKARMAFGECEFLDPLFQMIEQMIGAPIEHMLINLTARASALYLAWLIPAEVRQMVQSKQLEMTPFMEGLTTLAEVSGFAKYERLGMRYENDQDDYCKYRVIDPFSLPLAAGGYVGAVTGVVDGEHAVTYKEILPNTYEFTTHWDKYPTVLKEKLRVRGHNHKEGDIHFERCETCGAPKECSDYEWLLEKGNIRHRRDGRRMVLLSPEMIDPVFTALESELGEIFPAVVVEAGSKVMKGGFNTIDLLDNEACIRHHLAFRGFGNLVEISATPKKMSVRMKDACFFLLLAGMFQAAFEKAYDVDSNIEWEITEETELQLTVTPKRVVLPVTS</sequence>
<evidence type="ECO:0000313" key="1">
    <source>
        <dbReference type="EMBL" id="OFW57233.1"/>
    </source>
</evidence>
<dbReference type="AlphaFoldDB" id="A0A1F2WK67"/>
<dbReference type="Proteomes" id="UP000177876">
    <property type="component" value="Unassembled WGS sequence"/>
</dbReference>
<organism evidence="1 2">
    <name type="scientific">Candidatus Solincola sediminis</name>
    <dbReference type="NCBI Taxonomy" id="1797199"/>
    <lineage>
        <taxon>Bacteria</taxon>
        <taxon>Bacillati</taxon>
        <taxon>Actinomycetota</taxon>
        <taxon>Candidatus Geothermincolia</taxon>
        <taxon>Candidatus Geothermincolales</taxon>
        <taxon>Candidatus Geothermincolaceae</taxon>
        <taxon>Candidatus Solincola</taxon>
    </lineage>
</organism>
<dbReference type="EMBL" id="MELK01000035">
    <property type="protein sequence ID" value="OFW57233.1"/>
    <property type="molecule type" value="Genomic_DNA"/>
</dbReference>
<reference evidence="1 2" key="1">
    <citation type="journal article" date="2016" name="Nat. Commun.">
        <title>Thousands of microbial genomes shed light on interconnected biogeochemical processes in an aquifer system.</title>
        <authorList>
            <person name="Anantharaman K."/>
            <person name="Brown C.T."/>
            <person name="Hug L.A."/>
            <person name="Sharon I."/>
            <person name="Castelle C.J."/>
            <person name="Probst A.J."/>
            <person name="Thomas B.C."/>
            <person name="Singh A."/>
            <person name="Wilkins M.J."/>
            <person name="Karaoz U."/>
            <person name="Brodie E.L."/>
            <person name="Williams K.H."/>
            <person name="Hubbard S.S."/>
            <person name="Banfield J.F."/>
        </authorList>
    </citation>
    <scope>NUCLEOTIDE SEQUENCE [LARGE SCALE GENOMIC DNA]</scope>
</reference>
<protein>
    <submittedName>
        <fullName evidence="1">Uncharacterized protein</fullName>
    </submittedName>
</protein>
<comment type="caution">
    <text evidence="1">The sequence shown here is derived from an EMBL/GenBank/DDBJ whole genome shotgun (WGS) entry which is preliminary data.</text>
</comment>
<proteinExistence type="predicted"/>
<gene>
    <name evidence="1" type="ORF">A2Y75_07320</name>
</gene>
<name>A0A1F2WK67_9ACTN</name>
<evidence type="ECO:0000313" key="2">
    <source>
        <dbReference type="Proteomes" id="UP000177876"/>
    </source>
</evidence>
<accession>A0A1F2WK67</accession>